<reference evidence="6" key="1">
    <citation type="journal article" date="2023" name="Insect Mol. Biol.">
        <title>Genome sequencing provides insights into the evolution of gene families encoding plant cell wall-degrading enzymes in longhorned beetles.</title>
        <authorList>
            <person name="Shin N.R."/>
            <person name="Okamura Y."/>
            <person name="Kirsch R."/>
            <person name="Pauchet Y."/>
        </authorList>
    </citation>
    <scope>NUCLEOTIDE SEQUENCE</scope>
    <source>
        <strain evidence="6">MMC_N1</strain>
    </source>
</reference>
<accession>A0ABQ9JBR6</accession>
<evidence type="ECO:0000256" key="5">
    <source>
        <dbReference type="SAM" id="Phobius"/>
    </source>
</evidence>
<evidence type="ECO:0008006" key="8">
    <source>
        <dbReference type="Google" id="ProtNLM"/>
    </source>
</evidence>
<evidence type="ECO:0000256" key="1">
    <source>
        <dbReference type="ARBA" id="ARBA00004141"/>
    </source>
</evidence>
<evidence type="ECO:0000256" key="4">
    <source>
        <dbReference type="ARBA" id="ARBA00023136"/>
    </source>
</evidence>
<evidence type="ECO:0000256" key="3">
    <source>
        <dbReference type="ARBA" id="ARBA00022989"/>
    </source>
</evidence>
<keyword evidence="7" id="KW-1185">Reference proteome</keyword>
<dbReference type="EMBL" id="JAPWTJ010000832">
    <property type="protein sequence ID" value="KAJ8975390.1"/>
    <property type="molecule type" value="Genomic_DNA"/>
</dbReference>
<dbReference type="InterPro" id="IPR008952">
    <property type="entry name" value="Tetraspanin_EC2_sf"/>
</dbReference>
<comment type="subcellular location">
    <subcellularLocation>
        <location evidence="1">Membrane</location>
        <topology evidence="1">Multi-pass membrane protein</topology>
    </subcellularLocation>
</comment>
<dbReference type="CDD" id="cd03127">
    <property type="entry name" value="tetraspanin_LEL"/>
    <property type="match status" value="1"/>
</dbReference>
<dbReference type="Pfam" id="PF00335">
    <property type="entry name" value="Tetraspanin"/>
    <property type="match status" value="2"/>
</dbReference>
<gene>
    <name evidence="6" type="ORF">NQ317_008605</name>
</gene>
<dbReference type="PANTHER" id="PTHR19282:SF273">
    <property type="entry name" value="TETRASPANIN"/>
    <property type="match status" value="1"/>
</dbReference>
<organism evidence="6 7">
    <name type="scientific">Molorchus minor</name>
    <dbReference type="NCBI Taxonomy" id="1323400"/>
    <lineage>
        <taxon>Eukaryota</taxon>
        <taxon>Metazoa</taxon>
        <taxon>Ecdysozoa</taxon>
        <taxon>Arthropoda</taxon>
        <taxon>Hexapoda</taxon>
        <taxon>Insecta</taxon>
        <taxon>Pterygota</taxon>
        <taxon>Neoptera</taxon>
        <taxon>Endopterygota</taxon>
        <taxon>Coleoptera</taxon>
        <taxon>Polyphaga</taxon>
        <taxon>Cucujiformia</taxon>
        <taxon>Chrysomeloidea</taxon>
        <taxon>Cerambycidae</taxon>
        <taxon>Lamiinae</taxon>
        <taxon>Monochamini</taxon>
        <taxon>Molorchus</taxon>
    </lineage>
</organism>
<proteinExistence type="predicted"/>
<sequence>MIPRVINNIPKLVEIGEISGIGLIIAGSLVLSDVGEFSHFMENKILAPPVVLIVVGVIVFLVASLGCYGAIKESYFMLMAWHHNTFPANIQICMKVFVQEVASSPSGRSSPFCLLIIFILEFAVGIAAATYKNEFRMTLSEIMTNSLRNYNTSKSDKIAWDNVQTKLECCGVTGPKDWPVKPLSCCHPLREKAPFPSRDQCQNAKPGDDFLYNYGCFDELQMRA</sequence>
<feature type="transmembrane region" description="Helical" evidence="5">
    <location>
        <begin position="51"/>
        <end position="71"/>
    </location>
</feature>
<dbReference type="SUPFAM" id="SSF48652">
    <property type="entry name" value="Tetraspanin"/>
    <property type="match status" value="1"/>
</dbReference>
<feature type="transmembrane region" description="Helical" evidence="5">
    <location>
        <begin position="112"/>
        <end position="131"/>
    </location>
</feature>
<comment type="caution">
    <text evidence="6">The sequence shown here is derived from an EMBL/GenBank/DDBJ whole genome shotgun (WGS) entry which is preliminary data.</text>
</comment>
<name>A0ABQ9JBR6_9CUCU</name>
<evidence type="ECO:0000313" key="7">
    <source>
        <dbReference type="Proteomes" id="UP001162164"/>
    </source>
</evidence>
<dbReference type="Proteomes" id="UP001162164">
    <property type="component" value="Unassembled WGS sequence"/>
</dbReference>
<keyword evidence="4 5" id="KW-0472">Membrane</keyword>
<keyword evidence="3 5" id="KW-1133">Transmembrane helix</keyword>
<dbReference type="PANTHER" id="PTHR19282">
    <property type="entry name" value="TETRASPANIN"/>
    <property type="match status" value="1"/>
</dbReference>
<dbReference type="InterPro" id="IPR018499">
    <property type="entry name" value="Tetraspanin/Peripherin"/>
</dbReference>
<dbReference type="Gene3D" id="1.10.1450.10">
    <property type="entry name" value="Tetraspanin"/>
    <property type="match status" value="1"/>
</dbReference>
<keyword evidence="2 5" id="KW-0812">Transmembrane</keyword>
<evidence type="ECO:0000256" key="2">
    <source>
        <dbReference type="ARBA" id="ARBA00022692"/>
    </source>
</evidence>
<feature type="transmembrane region" description="Helical" evidence="5">
    <location>
        <begin position="12"/>
        <end position="31"/>
    </location>
</feature>
<protein>
    <recommendedName>
        <fullName evidence="8">Tetraspanin</fullName>
    </recommendedName>
</protein>
<evidence type="ECO:0000313" key="6">
    <source>
        <dbReference type="EMBL" id="KAJ8975390.1"/>
    </source>
</evidence>